<organism evidence="3 4">
    <name type="scientific">Stephanodiscus triporus</name>
    <dbReference type="NCBI Taxonomy" id="2934178"/>
    <lineage>
        <taxon>Eukaryota</taxon>
        <taxon>Sar</taxon>
        <taxon>Stramenopiles</taxon>
        <taxon>Ochrophyta</taxon>
        <taxon>Bacillariophyta</taxon>
        <taxon>Coscinodiscophyceae</taxon>
        <taxon>Thalassiosirophycidae</taxon>
        <taxon>Stephanodiscales</taxon>
        <taxon>Stephanodiscaceae</taxon>
        <taxon>Stephanodiscus</taxon>
    </lineage>
</organism>
<sequence>MPPQENQDLVMANDVLKINGRGDDDTVETTCTDSCHSPTYRREYGSFDFEYHCYPESVFLVDKTPGAKTDGDNPRRDGLGTKTTSRPPSREHWYLRWKGSNAAMWLGHFTFIVGAIFYLKCALVDLAWERFSRVDHIFPDDILEADDDVAWTHWEKKNLDKTMGHVVDDMREHYWDYSTLYGMLGGAFFVVCGFADLLYYCEWVDVFMIFAGIAGVLSAVSDTTDMEGFWNFLSCHMYLLEAYVMIRRQRQDIDEMGETYDGHYFFLFSRMCFLGGCLIDVSFCHFCVYLPLAWFGLFLRYGINHGSLSRLT</sequence>
<evidence type="ECO:0008006" key="5">
    <source>
        <dbReference type="Google" id="ProtNLM"/>
    </source>
</evidence>
<evidence type="ECO:0000313" key="4">
    <source>
        <dbReference type="Proteomes" id="UP001530315"/>
    </source>
</evidence>
<proteinExistence type="predicted"/>
<evidence type="ECO:0000313" key="3">
    <source>
        <dbReference type="EMBL" id="KAL3778721.1"/>
    </source>
</evidence>
<feature type="transmembrane region" description="Helical" evidence="2">
    <location>
        <begin position="180"/>
        <end position="199"/>
    </location>
</feature>
<name>A0ABD3NTJ0_9STRA</name>
<keyword evidence="4" id="KW-1185">Reference proteome</keyword>
<feature type="transmembrane region" description="Helical" evidence="2">
    <location>
        <begin position="206"/>
        <end position="223"/>
    </location>
</feature>
<accession>A0ABD3NTJ0</accession>
<feature type="transmembrane region" description="Helical" evidence="2">
    <location>
        <begin position="267"/>
        <end position="292"/>
    </location>
</feature>
<feature type="transmembrane region" description="Helical" evidence="2">
    <location>
        <begin position="102"/>
        <end position="119"/>
    </location>
</feature>
<gene>
    <name evidence="3" type="ORF">ACHAW5_006118</name>
</gene>
<comment type="caution">
    <text evidence="3">The sequence shown here is derived from an EMBL/GenBank/DDBJ whole genome shotgun (WGS) entry which is preliminary data.</text>
</comment>
<evidence type="ECO:0000256" key="1">
    <source>
        <dbReference type="SAM" id="MobiDB-lite"/>
    </source>
</evidence>
<dbReference type="AlphaFoldDB" id="A0ABD3NTJ0"/>
<keyword evidence="2" id="KW-0472">Membrane</keyword>
<feature type="compositionally biased region" description="Basic and acidic residues" evidence="1">
    <location>
        <begin position="69"/>
        <end position="79"/>
    </location>
</feature>
<evidence type="ECO:0000256" key="2">
    <source>
        <dbReference type="SAM" id="Phobius"/>
    </source>
</evidence>
<dbReference type="EMBL" id="JALLAZ020001203">
    <property type="protein sequence ID" value="KAL3778721.1"/>
    <property type="molecule type" value="Genomic_DNA"/>
</dbReference>
<feature type="region of interest" description="Disordered" evidence="1">
    <location>
        <begin position="64"/>
        <end position="87"/>
    </location>
</feature>
<reference evidence="3 4" key="1">
    <citation type="submission" date="2024-10" db="EMBL/GenBank/DDBJ databases">
        <title>Updated reference genomes for cyclostephanoid diatoms.</title>
        <authorList>
            <person name="Roberts W.R."/>
            <person name="Alverson A.J."/>
        </authorList>
    </citation>
    <scope>NUCLEOTIDE SEQUENCE [LARGE SCALE GENOMIC DNA]</scope>
    <source>
        <strain evidence="3 4">AJA276-08</strain>
    </source>
</reference>
<protein>
    <recommendedName>
        <fullName evidence="5">Glycerophosphocholine acyltransferase 1</fullName>
    </recommendedName>
</protein>
<dbReference type="Proteomes" id="UP001530315">
    <property type="component" value="Unassembled WGS sequence"/>
</dbReference>
<keyword evidence="2" id="KW-1133">Transmembrane helix</keyword>
<keyword evidence="2" id="KW-0812">Transmembrane</keyword>